<feature type="compositionally biased region" description="Basic and acidic residues" evidence="1">
    <location>
        <begin position="30"/>
        <end position="43"/>
    </location>
</feature>
<protein>
    <recommendedName>
        <fullName evidence="5">Secreted protein</fullName>
    </recommendedName>
</protein>
<dbReference type="Ensembl" id="ENSOMET00000029863.1">
    <property type="protein sequence ID" value="ENSOMEP00000035173.1"/>
    <property type="gene ID" value="ENSOMEG00000022258.1"/>
</dbReference>
<evidence type="ECO:0000256" key="2">
    <source>
        <dbReference type="SAM" id="SignalP"/>
    </source>
</evidence>
<feature type="signal peptide" evidence="2">
    <location>
        <begin position="1"/>
        <end position="17"/>
    </location>
</feature>
<dbReference type="PaxDb" id="30732-ENSOMEP00000035173"/>
<evidence type="ECO:0000313" key="4">
    <source>
        <dbReference type="Proteomes" id="UP000261560"/>
    </source>
</evidence>
<keyword evidence="2" id="KW-0732">Signal</keyword>
<accession>A0A3B3DYH1</accession>
<evidence type="ECO:0000256" key="1">
    <source>
        <dbReference type="SAM" id="MobiDB-lite"/>
    </source>
</evidence>
<feature type="chain" id="PRO_5017367686" description="Secreted protein" evidence="2">
    <location>
        <begin position="18"/>
        <end position="79"/>
    </location>
</feature>
<dbReference type="AlphaFoldDB" id="A0A3B3DYH1"/>
<organism evidence="3 4">
    <name type="scientific">Oryzias melastigma</name>
    <name type="common">Marine medaka</name>
    <dbReference type="NCBI Taxonomy" id="30732"/>
    <lineage>
        <taxon>Eukaryota</taxon>
        <taxon>Metazoa</taxon>
        <taxon>Chordata</taxon>
        <taxon>Craniata</taxon>
        <taxon>Vertebrata</taxon>
        <taxon>Euteleostomi</taxon>
        <taxon>Actinopterygii</taxon>
        <taxon>Neopterygii</taxon>
        <taxon>Teleostei</taxon>
        <taxon>Neoteleostei</taxon>
        <taxon>Acanthomorphata</taxon>
        <taxon>Ovalentaria</taxon>
        <taxon>Atherinomorphae</taxon>
        <taxon>Beloniformes</taxon>
        <taxon>Adrianichthyidae</taxon>
        <taxon>Oryziinae</taxon>
        <taxon>Oryzias</taxon>
    </lineage>
</organism>
<keyword evidence="4" id="KW-1185">Reference proteome</keyword>
<reference evidence="3" key="1">
    <citation type="submission" date="2025-08" db="UniProtKB">
        <authorList>
            <consortium name="Ensembl"/>
        </authorList>
    </citation>
    <scope>IDENTIFICATION</scope>
</reference>
<reference evidence="3" key="2">
    <citation type="submission" date="2025-09" db="UniProtKB">
        <authorList>
            <consortium name="Ensembl"/>
        </authorList>
    </citation>
    <scope>IDENTIFICATION</scope>
</reference>
<feature type="region of interest" description="Disordered" evidence="1">
    <location>
        <begin position="30"/>
        <end position="49"/>
    </location>
</feature>
<evidence type="ECO:0008006" key="5">
    <source>
        <dbReference type="Google" id="ProtNLM"/>
    </source>
</evidence>
<proteinExistence type="predicted"/>
<sequence length="79" mass="8972">MLRFLLSQVHFCKCCFCCRLSLVSVTIHQESKKQTENSRRADPKQSASTTHWQFILKKDPYAGKTHVPAVPIKSGVPNL</sequence>
<name>A0A3B3DYH1_ORYME</name>
<dbReference type="Proteomes" id="UP000261560">
    <property type="component" value="Unplaced"/>
</dbReference>
<evidence type="ECO:0000313" key="3">
    <source>
        <dbReference type="Ensembl" id="ENSOMEP00000035173.1"/>
    </source>
</evidence>